<proteinExistence type="predicted"/>
<protein>
    <submittedName>
        <fullName evidence="2">SAC3 family protein 1-like</fullName>
    </submittedName>
</protein>
<dbReference type="STRING" id="57577.A0A2K3KZK0"/>
<reference evidence="2 3" key="2">
    <citation type="journal article" date="2017" name="Front. Plant Sci.">
        <title>Gene Classification and Mining of Molecular Markers Useful in Red Clover (Trifolium pratense) Breeding.</title>
        <authorList>
            <person name="Istvanek J."/>
            <person name="Dluhosova J."/>
            <person name="Dluhos P."/>
            <person name="Patkova L."/>
            <person name="Nedelnik J."/>
            <person name="Repkova J."/>
        </authorList>
    </citation>
    <scope>NUCLEOTIDE SEQUENCE [LARGE SCALE GENOMIC DNA]</scope>
    <source>
        <strain evidence="3">cv. Tatra</strain>
        <tissue evidence="2">Young leaves</tissue>
    </source>
</reference>
<evidence type="ECO:0000313" key="3">
    <source>
        <dbReference type="Proteomes" id="UP000236291"/>
    </source>
</evidence>
<dbReference type="InterPro" id="IPR005062">
    <property type="entry name" value="SAC3/GANP/THP3_conserved"/>
</dbReference>
<feature type="domain" description="SAC3/GANP/THP3 conserved" evidence="1">
    <location>
        <begin position="8"/>
        <end position="95"/>
    </location>
</feature>
<gene>
    <name evidence="2" type="ORF">L195_g027595</name>
</gene>
<dbReference type="GO" id="GO:0005737">
    <property type="term" value="C:cytoplasm"/>
    <property type="evidence" value="ECO:0007669"/>
    <property type="project" value="TreeGrafter"/>
</dbReference>
<dbReference type="PANTHER" id="PTHR12436:SF3">
    <property type="entry name" value="GERMINAL-CENTER ASSOCIATED NUCLEAR PROTEIN"/>
    <property type="match status" value="1"/>
</dbReference>
<dbReference type="EMBL" id="ASHM01023694">
    <property type="protein sequence ID" value="PNX71712.1"/>
    <property type="molecule type" value="Genomic_DNA"/>
</dbReference>
<dbReference type="Pfam" id="PF03399">
    <property type="entry name" value="SAC3_GANP"/>
    <property type="match status" value="1"/>
</dbReference>
<dbReference type="GO" id="GO:0070390">
    <property type="term" value="C:transcription export complex 2"/>
    <property type="evidence" value="ECO:0007669"/>
    <property type="project" value="TreeGrafter"/>
</dbReference>
<evidence type="ECO:0000259" key="1">
    <source>
        <dbReference type="Pfam" id="PF03399"/>
    </source>
</evidence>
<dbReference type="AlphaFoldDB" id="A0A2K3KZK0"/>
<name>A0A2K3KZK0_TRIPR</name>
<accession>A0A2K3KZK0</accession>
<comment type="caution">
    <text evidence="2">The sequence shown here is derived from an EMBL/GenBank/DDBJ whole genome shotgun (WGS) entry which is preliminary data.</text>
</comment>
<organism evidence="2 3">
    <name type="scientific">Trifolium pratense</name>
    <name type="common">Red clover</name>
    <dbReference type="NCBI Taxonomy" id="57577"/>
    <lineage>
        <taxon>Eukaryota</taxon>
        <taxon>Viridiplantae</taxon>
        <taxon>Streptophyta</taxon>
        <taxon>Embryophyta</taxon>
        <taxon>Tracheophyta</taxon>
        <taxon>Spermatophyta</taxon>
        <taxon>Magnoliopsida</taxon>
        <taxon>eudicotyledons</taxon>
        <taxon>Gunneridae</taxon>
        <taxon>Pentapetalae</taxon>
        <taxon>rosids</taxon>
        <taxon>fabids</taxon>
        <taxon>Fabales</taxon>
        <taxon>Fabaceae</taxon>
        <taxon>Papilionoideae</taxon>
        <taxon>50 kb inversion clade</taxon>
        <taxon>NPAAA clade</taxon>
        <taxon>Hologalegina</taxon>
        <taxon>IRL clade</taxon>
        <taxon>Trifolieae</taxon>
        <taxon>Trifolium</taxon>
    </lineage>
</organism>
<dbReference type="Gene3D" id="1.25.40.990">
    <property type="match status" value="1"/>
</dbReference>
<evidence type="ECO:0000313" key="2">
    <source>
        <dbReference type="EMBL" id="PNX71712.1"/>
    </source>
</evidence>
<dbReference type="Proteomes" id="UP000236291">
    <property type="component" value="Unassembled WGS sequence"/>
</dbReference>
<sequence length="178" mass="20725">MLHDVFTLCTERERIQREKLRDLAVFERLNGNPAKSSQALAIKKFCRTISIKDVQASDMRPLNVLEDTLNYLLGFVDSKEHPFEVVHDFIFDRTRYMVFGLSKRTTCYGADQRNDPVKLCRVHLWGRRQPVASQMWCYDRDWDTIDCLLSSCSMGCLNPTSSSMRYLMEYLCGLILPP</sequence>
<dbReference type="InterPro" id="IPR045107">
    <property type="entry name" value="SAC3/GANP/THP3"/>
</dbReference>
<dbReference type="PANTHER" id="PTHR12436">
    <property type="entry name" value="80 KDA MCM3-ASSOCIATED PROTEIN"/>
    <property type="match status" value="1"/>
</dbReference>
<reference evidence="2 3" key="1">
    <citation type="journal article" date="2014" name="Am. J. Bot.">
        <title>Genome assembly and annotation for red clover (Trifolium pratense; Fabaceae).</title>
        <authorList>
            <person name="Istvanek J."/>
            <person name="Jaros M."/>
            <person name="Krenek A."/>
            <person name="Repkova J."/>
        </authorList>
    </citation>
    <scope>NUCLEOTIDE SEQUENCE [LARGE SCALE GENOMIC DNA]</scope>
    <source>
        <strain evidence="3">cv. Tatra</strain>
        <tissue evidence="2">Young leaves</tissue>
    </source>
</reference>
<dbReference type="GO" id="GO:0006406">
    <property type="term" value="P:mRNA export from nucleus"/>
    <property type="evidence" value="ECO:0007669"/>
    <property type="project" value="TreeGrafter"/>
</dbReference>